<dbReference type="InterPro" id="IPR006638">
    <property type="entry name" value="Elp3/MiaA/NifB-like_rSAM"/>
</dbReference>
<evidence type="ECO:0000259" key="7">
    <source>
        <dbReference type="PROSITE" id="PS51918"/>
    </source>
</evidence>
<dbReference type="PANTHER" id="PTHR30352">
    <property type="entry name" value="PYRUVATE FORMATE-LYASE-ACTIVATING ENZYME"/>
    <property type="match status" value="1"/>
</dbReference>
<evidence type="ECO:0000256" key="3">
    <source>
        <dbReference type="ARBA" id="ARBA00022691"/>
    </source>
</evidence>
<keyword evidence="6" id="KW-0411">Iron-sulfur</keyword>
<keyword evidence="8" id="KW-0456">Lyase</keyword>
<sequence length="247" mass="27534">MAKNIIPISTVDWYGRAATVVFLMGCPFRCQYCQNHALLAMGKLTAEPADVEEIKSEIEKTSLLVSAVVFTGGEAFRQFDALRNLAGFVHDKGLLVGVETNGYYTDRIRQMIDEQLVDLICMDVKAPLEPGGAPYLRICGIDAASHVSDSLRLAELCREQKIDFEVRTTVFPDFIGSSQEIQSIATSIRDLAGDVRYVIQQGMPEHAWKKISPRPFTRDELLSLAGYATPILSDVRIRTKEFGEERV</sequence>
<dbReference type="SMART" id="SM00729">
    <property type="entry name" value="Elp3"/>
    <property type="match status" value="1"/>
</dbReference>
<evidence type="ECO:0000256" key="2">
    <source>
        <dbReference type="ARBA" id="ARBA00022485"/>
    </source>
</evidence>
<dbReference type="Gene3D" id="3.20.20.70">
    <property type="entry name" value="Aldolase class I"/>
    <property type="match status" value="1"/>
</dbReference>
<dbReference type="InterPro" id="IPR034457">
    <property type="entry name" value="Organic_radical-activating"/>
</dbReference>
<dbReference type="SFLD" id="SFLDS00029">
    <property type="entry name" value="Radical_SAM"/>
    <property type="match status" value="1"/>
</dbReference>
<keyword evidence="4" id="KW-0479">Metal-binding</keyword>
<dbReference type="GO" id="GO:0046872">
    <property type="term" value="F:metal ion binding"/>
    <property type="evidence" value="ECO:0007669"/>
    <property type="project" value="UniProtKB-KW"/>
</dbReference>
<dbReference type="InterPro" id="IPR013785">
    <property type="entry name" value="Aldolase_TIM"/>
</dbReference>
<keyword evidence="3" id="KW-0949">S-adenosyl-L-methionine</keyword>
<dbReference type="GO" id="GO:0016829">
    <property type="term" value="F:lyase activity"/>
    <property type="evidence" value="ECO:0007669"/>
    <property type="project" value="UniProtKB-KW"/>
</dbReference>
<organism evidence="8">
    <name type="scientific">Candidatus Methanogaster sp. ANME-2c ERB4</name>
    <dbReference type="NCBI Taxonomy" id="2759911"/>
    <lineage>
        <taxon>Archaea</taxon>
        <taxon>Methanobacteriati</taxon>
        <taxon>Methanobacteriota</taxon>
        <taxon>Stenosarchaea group</taxon>
        <taxon>Methanomicrobia</taxon>
        <taxon>Methanosarcinales</taxon>
        <taxon>ANME-2 cluster</taxon>
        <taxon>Candidatus Methanogasteraceae</taxon>
        <taxon>Candidatus Methanogaster</taxon>
    </lineage>
</organism>
<dbReference type="InterPro" id="IPR007197">
    <property type="entry name" value="rSAM"/>
</dbReference>
<evidence type="ECO:0000256" key="5">
    <source>
        <dbReference type="ARBA" id="ARBA00023004"/>
    </source>
</evidence>
<evidence type="ECO:0000256" key="4">
    <source>
        <dbReference type="ARBA" id="ARBA00022723"/>
    </source>
</evidence>
<keyword evidence="5" id="KW-0408">Iron</keyword>
<gene>
    <name evidence="8" type="primary">queE</name>
    <name evidence="8" type="ORF">FMEMAFBA_00041</name>
</gene>
<dbReference type="SUPFAM" id="SSF102114">
    <property type="entry name" value="Radical SAM enzymes"/>
    <property type="match status" value="1"/>
</dbReference>
<reference evidence="8" key="1">
    <citation type="submission" date="2020-06" db="EMBL/GenBank/DDBJ databases">
        <title>Unique genomic features of the anaerobic methanotrophic archaea.</title>
        <authorList>
            <person name="Chadwick G.L."/>
            <person name="Skennerton C.T."/>
            <person name="Laso-Perez R."/>
            <person name="Leu A.O."/>
            <person name="Speth D.R."/>
            <person name="Yu H."/>
            <person name="Morgan-Lang C."/>
            <person name="Hatzenpichler R."/>
            <person name="Goudeau D."/>
            <person name="Malmstrom R."/>
            <person name="Brazelton W.J."/>
            <person name="Woyke T."/>
            <person name="Hallam S.J."/>
            <person name="Tyson G.W."/>
            <person name="Wegener G."/>
            <person name="Boetius A."/>
            <person name="Orphan V."/>
        </authorList>
    </citation>
    <scope>NUCLEOTIDE SEQUENCE</scope>
</reference>
<protein>
    <submittedName>
        <fullName evidence="8">7-carboxy-7-deazaguanine synthase</fullName>
        <ecNumber evidence="8">4.3.99.3</ecNumber>
    </submittedName>
</protein>
<dbReference type="PROSITE" id="PS51918">
    <property type="entry name" value="RADICAL_SAM"/>
    <property type="match status" value="1"/>
</dbReference>
<dbReference type="EMBL" id="MT631274">
    <property type="protein sequence ID" value="QNO47783.1"/>
    <property type="molecule type" value="Genomic_DNA"/>
</dbReference>
<accession>A0A7G9YIE9</accession>
<dbReference type="EC" id="4.3.99.3" evidence="8"/>
<dbReference type="GO" id="GO:0051539">
    <property type="term" value="F:4 iron, 4 sulfur cluster binding"/>
    <property type="evidence" value="ECO:0007669"/>
    <property type="project" value="UniProtKB-KW"/>
</dbReference>
<evidence type="ECO:0000313" key="8">
    <source>
        <dbReference type="EMBL" id="QNO47783.1"/>
    </source>
</evidence>
<dbReference type="AlphaFoldDB" id="A0A7G9YIE9"/>
<comment type="cofactor">
    <cofactor evidence="1">
        <name>[4Fe-4S] cluster</name>
        <dbReference type="ChEBI" id="CHEBI:49883"/>
    </cofactor>
</comment>
<name>A0A7G9YIE9_9EURY</name>
<feature type="domain" description="Radical SAM core" evidence="7">
    <location>
        <begin position="12"/>
        <end position="240"/>
    </location>
</feature>
<dbReference type="SFLD" id="SFLDG01094">
    <property type="entry name" value="Uncharacterised_Radical_SAM_Su"/>
    <property type="match status" value="1"/>
</dbReference>
<keyword evidence="2" id="KW-0004">4Fe-4S</keyword>
<dbReference type="CDD" id="cd01335">
    <property type="entry name" value="Radical_SAM"/>
    <property type="match status" value="1"/>
</dbReference>
<evidence type="ECO:0000256" key="1">
    <source>
        <dbReference type="ARBA" id="ARBA00001966"/>
    </source>
</evidence>
<evidence type="ECO:0000256" key="6">
    <source>
        <dbReference type="ARBA" id="ARBA00023014"/>
    </source>
</evidence>
<dbReference type="InterPro" id="IPR012840">
    <property type="entry name" value="NrdG2"/>
</dbReference>
<dbReference type="InterPro" id="IPR058240">
    <property type="entry name" value="rSAM_sf"/>
</dbReference>
<dbReference type="NCBIfam" id="TIGR02495">
    <property type="entry name" value="NrdG2"/>
    <property type="match status" value="1"/>
</dbReference>
<proteinExistence type="predicted"/>
<dbReference type="Pfam" id="PF04055">
    <property type="entry name" value="Radical_SAM"/>
    <property type="match status" value="1"/>
</dbReference>